<reference evidence="3 4" key="1">
    <citation type="submission" date="2015-01" db="EMBL/GenBank/DDBJ databases">
        <title>The Genome Sequence of Fonsecaea pedrosoi CBS 271.37.</title>
        <authorList>
            <consortium name="The Broad Institute Genomics Platform"/>
            <person name="Cuomo C."/>
            <person name="de Hoog S."/>
            <person name="Gorbushina A."/>
            <person name="Stielow B."/>
            <person name="Teixiera M."/>
            <person name="Abouelleil A."/>
            <person name="Chapman S.B."/>
            <person name="Priest M."/>
            <person name="Young S.K."/>
            <person name="Wortman J."/>
            <person name="Nusbaum C."/>
            <person name="Birren B."/>
        </authorList>
    </citation>
    <scope>NUCLEOTIDE SEQUENCE [LARGE SCALE GENOMIC DNA]</scope>
    <source>
        <strain evidence="3 4">CBS 271.37</strain>
    </source>
</reference>
<dbReference type="HOGENOM" id="CLU_012617_2_1_1"/>
<dbReference type="PANTHER" id="PTHR47585:SF1">
    <property type="entry name" value="DUF1446 DOMAIN-CONTAINING PROTEIN"/>
    <property type="match status" value="1"/>
</dbReference>
<dbReference type="Pfam" id="PF23544">
    <property type="entry name" value="AtuA_ferredoxin"/>
    <property type="match status" value="1"/>
</dbReference>
<dbReference type="InterPro" id="IPR010839">
    <property type="entry name" value="AtuA_N"/>
</dbReference>
<evidence type="ECO:0008006" key="5">
    <source>
        <dbReference type="Google" id="ProtNLM"/>
    </source>
</evidence>
<protein>
    <recommendedName>
        <fullName evidence="5">DUF1446 domain protein</fullName>
    </recommendedName>
</protein>
<keyword evidence="4" id="KW-1185">Reference proteome</keyword>
<dbReference type="InterPro" id="IPR056362">
    <property type="entry name" value="AtuA-like_ferredoxin_dom"/>
</dbReference>
<dbReference type="PANTHER" id="PTHR47585">
    <property type="match status" value="1"/>
</dbReference>
<dbReference type="RefSeq" id="XP_013284025.1">
    <property type="nucleotide sequence ID" value="XM_013428571.1"/>
</dbReference>
<evidence type="ECO:0000313" key="3">
    <source>
        <dbReference type="EMBL" id="KIW80217.1"/>
    </source>
</evidence>
<evidence type="ECO:0000259" key="2">
    <source>
        <dbReference type="Pfam" id="PF23544"/>
    </source>
</evidence>
<name>A0A0D2F0N9_9EURO</name>
<evidence type="ECO:0000313" key="4">
    <source>
        <dbReference type="Proteomes" id="UP000053029"/>
    </source>
</evidence>
<organism evidence="3 4">
    <name type="scientific">Fonsecaea pedrosoi CBS 271.37</name>
    <dbReference type="NCBI Taxonomy" id="1442368"/>
    <lineage>
        <taxon>Eukaryota</taxon>
        <taxon>Fungi</taxon>
        <taxon>Dikarya</taxon>
        <taxon>Ascomycota</taxon>
        <taxon>Pezizomycotina</taxon>
        <taxon>Eurotiomycetes</taxon>
        <taxon>Chaetothyriomycetidae</taxon>
        <taxon>Chaetothyriales</taxon>
        <taxon>Herpotrichiellaceae</taxon>
        <taxon>Fonsecaea</taxon>
    </lineage>
</organism>
<dbReference type="Proteomes" id="UP000053029">
    <property type="component" value="Unassembled WGS sequence"/>
</dbReference>
<dbReference type="EMBL" id="KN846972">
    <property type="protein sequence ID" value="KIW80217.1"/>
    <property type="molecule type" value="Genomic_DNA"/>
</dbReference>
<evidence type="ECO:0000259" key="1">
    <source>
        <dbReference type="Pfam" id="PF07287"/>
    </source>
</evidence>
<proteinExistence type="predicted"/>
<dbReference type="AlphaFoldDB" id="A0A0D2F0N9"/>
<feature type="domain" description="Acyclic terpene utilisation N-terminal" evidence="1">
    <location>
        <begin position="7"/>
        <end position="462"/>
    </location>
</feature>
<dbReference type="VEuPathDB" id="FungiDB:Z517_06832"/>
<sequence length="618" mass="68160">MASKRAVRVANCSGVAGDPADLMLAQAREGQIDVITGDYLAEVNLAWNAEAFAQGKHPGYAITAVEGLTKSLDLINERRIKVIINGGALNPRGLAEKVVDMVTERKFDLSVAYVDGDNLMPRVDEIVKSDVSGQLRHLDFDNSNVNYAKDTDSFLHDKTKKIVCANAYLGSRAIRRGLVEGADIIVCGRVADASPVIGAAQWWHGWKDDDYDQLAGAFLAGHLIECSFYGSGANFSGFTRYATKDLIRLACPIAEIDGNGDTIITKHDTLHAVITEDVVKCQLLYELQGNIYLNSDVKADLSGVKVRQAGSHRVHVTGAKGFPPPPTTKLALFYKGGFQGEFSINATGPAISKKWDLQEAQIRSQLEEWNVIKDIDLLEFQRVGVPEVNPRSQLAATCSLRIFVQAQKPETISKVLQAWSYNGMQHFPGMHCSLDFRSAAPQPFLGYFPALISQSEIDEAVNILGYSEGQFQTRRIPVGPPNQTEVLTARDNYDTTSPCDLSIFGPTRMRPLGDIVQARSGDKGANVNIGLFVHSDEEWDWLRSFLTRSKMQELMGDDWNESYHIERVEFANLKAVHFVVYGVLGRGVSSSARLDCLGKGFAEFIRYVHVPIPTKFLK</sequence>
<feature type="domain" description="AtuA-like ferredoxin-fold" evidence="2">
    <location>
        <begin position="511"/>
        <end position="610"/>
    </location>
</feature>
<dbReference type="GeneID" id="25306322"/>
<accession>A0A0D2F0N9</accession>
<gene>
    <name evidence="3" type="ORF">Z517_06832</name>
</gene>
<dbReference type="Pfam" id="PF07287">
    <property type="entry name" value="AtuA"/>
    <property type="match status" value="1"/>
</dbReference>